<dbReference type="Pfam" id="PF13358">
    <property type="entry name" value="DDE_3"/>
    <property type="match status" value="1"/>
</dbReference>
<reference evidence="2" key="1">
    <citation type="journal article" date="2021" name="bioRxiv">
        <title>Unraveling nitrogen, sulfur and carbon metabolic pathways and microbial community transcriptional responses to substrate deprivation and toxicity stresses in a bioreactor mimicking anoxic brackish coastal sediment conditions.</title>
        <authorList>
            <person name="Martins P.D."/>
            <person name="Echeveste M.J."/>
            <person name="Arshad A."/>
            <person name="Kurth J."/>
            <person name="Ouboter H."/>
            <person name="Jetten M.S.M."/>
            <person name="Welte C.U."/>
        </authorList>
    </citation>
    <scope>NUCLEOTIDE SEQUENCE</scope>
    <source>
        <strain evidence="2">MAG_39</strain>
    </source>
</reference>
<evidence type="ECO:0000313" key="3">
    <source>
        <dbReference type="Proteomes" id="UP000705867"/>
    </source>
</evidence>
<gene>
    <name evidence="2" type="ORF">K8I29_01645</name>
</gene>
<accession>A0A953J597</accession>
<reference evidence="2" key="2">
    <citation type="submission" date="2021-08" db="EMBL/GenBank/DDBJ databases">
        <authorList>
            <person name="Dalcin Martins P."/>
        </authorList>
    </citation>
    <scope>NUCLEOTIDE SEQUENCE</scope>
    <source>
        <strain evidence="2">MAG_39</strain>
    </source>
</reference>
<evidence type="ECO:0000259" key="1">
    <source>
        <dbReference type="Pfam" id="PF13358"/>
    </source>
</evidence>
<comment type="caution">
    <text evidence="2">The sequence shown here is derived from an EMBL/GenBank/DDBJ whole genome shotgun (WGS) entry which is preliminary data.</text>
</comment>
<dbReference type="AlphaFoldDB" id="A0A953J597"/>
<dbReference type="InterPro" id="IPR036397">
    <property type="entry name" value="RNaseH_sf"/>
</dbReference>
<dbReference type="Proteomes" id="UP000705867">
    <property type="component" value="Unassembled WGS sequence"/>
</dbReference>
<dbReference type="EMBL" id="JAIOIV010000015">
    <property type="protein sequence ID" value="MBZ0154902.1"/>
    <property type="molecule type" value="Genomic_DNA"/>
</dbReference>
<name>A0A953J597_9BACT</name>
<proteinExistence type="predicted"/>
<dbReference type="InterPro" id="IPR038717">
    <property type="entry name" value="Tc1-like_DDE_dom"/>
</dbReference>
<dbReference type="GO" id="GO:0003676">
    <property type="term" value="F:nucleic acid binding"/>
    <property type="evidence" value="ECO:0007669"/>
    <property type="project" value="InterPro"/>
</dbReference>
<evidence type="ECO:0000313" key="2">
    <source>
        <dbReference type="EMBL" id="MBZ0154902.1"/>
    </source>
</evidence>
<feature type="domain" description="Tc1-like transposase DDE" evidence="1">
    <location>
        <begin position="5"/>
        <end position="138"/>
    </location>
</feature>
<organism evidence="2 3">
    <name type="scientific">Candidatus Nitrobium versatile</name>
    <dbReference type="NCBI Taxonomy" id="2884831"/>
    <lineage>
        <taxon>Bacteria</taxon>
        <taxon>Pseudomonadati</taxon>
        <taxon>Nitrospirota</taxon>
        <taxon>Nitrospiria</taxon>
        <taxon>Nitrospirales</taxon>
        <taxon>Nitrospiraceae</taxon>
        <taxon>Candidatus Nitrobium</taxon>
    </lineage>
</organism>
<protein>
    <submittedName>
        <fullName evidence="2">Transposase</fullName>
    </submittedName>
</protein>
<sequence>MAPLVRRTWAPRGYTPVLRQRARAHTKVSVIAALSITPARDRCALYFGLHPNANITDDAVVEFVKALTEELPDPLLLIWDRSTPHRATVVTDFLKEIPRVQRHFFPPYAPELNPVEYVWTHTKMNAMANRASLALEELTTAAGDAMEQVQGEQDLLRSFLKHSGLPLRLR</sequence>
<dbReference type="Gene3D" id="3.30.420.10">
    <property type="entry name" value="Ribonuclease H-like superfamily/Ribonuclease H"/>
    <property type="match status" value="1"/>
</dbReference>